<evidence type="ECO:0000256" key="1">
    <source>
        <dbReference type="SAM" id="SignalP"/>
    </source>
</evidence>
<dbReference type="Pfam" id="PF13472">
    <property type="entry name" value="Lipase_GDSL_2"/>
    <property type="match status" value="1"/>
</dbReference>
<sequence>MLRVLIIIVCACLPPLAFSHTLLVLGDSLSAGYQMAAKDSWPVLIEPKLQQVNPNVKVINASISGDTTGNGLARLPALLSQHQPDSVLIELGANDGLRGYSPALVRTNLNALITLIKEAQAKPILMQIKVPPNYGQRYSKSFAKLYPEVSDAQQVPMISFFLEQIILQPELMKEDGLHPKAEAQPRIADIVFAEIKSLIPVVTTEDAKQG</sequence>
<dbReference type="Proteomes" id="UP000283255">
    <property type="component" value="Unassembled WGS sequence"/>
</dbReference>
<dbReference type="EMBL" id="QZCH01000019">
    <property type="protein sequence ID" value="RJG42279.1"/>
    <property type="molecule type" value="Genomic_DNA"/>
</dbReference>
<dbReference type="PROSITE" id="PS01098">
    <property type="entry name" value="LIPASE_GDSL_SER"/>
    <property type="match status" value="1"/>
</dbReference>
<dbReference type="InterPro" id="IPR036514">
    <property type="entry name" value="SGNH_hydro_sf"/>
</dbReference>
<reference evidence="3 4" key="2">
    <citation type="submission" date="2019-01" db="EMBL/GenBank/DDBJ databases">
        <title>Motilimonas pumilus sp. nov., isolated from the gut of sea cucumber (Apostichopus japonicus).</title>
        <authorList>
            <person name="Wang F.-Q."/>
            <person name="Ren L.-H."/>
            <person name="Lin Y.-W."/>
            <person name="Sun G.-H."/>
            <person name="Du Z.-J."/>
            <person name="Zhao J.-X."/>
            <person name="Liu X.-J."/>
            <person name="Liu L.-J."/>
        </authorList>
    </citation>
    <scope>NUCLEOTIDE SEQUENCE [LARGE SCALE GENOMIC DNA]</scope>
    <source>
        <strain evidence="3 4">PLHSC7-2</strain>
    </source>
</reference>
<reference evidence="3 4" key="1">
    <citation type="submission" date="2018-09" db="EMBL/GenBank/DDBJ databases">
        <authorList>
            <person name="Wang F."/>
        </authorList>
    </citation>
    <scope>NUCLEOTIDE SEQUENCE [LARGE SCALE GENOMIC DNA]</scope>
    <source>
        <strain evidence="3 4">PLHSC7-2</strain>
    </source>
</reference>
<keyword evidence="1" id="KW-0732">Signal</keyword>
<evidence type="ECO:0000313" key="3">
    <source>
        <dbReference type="EMBL" id="RJG42279.1"/>
    </source>
</evidence>
<dbReference type="InterPro" id="IPR013830">
    <property type="entry name" value="SGNH_hydro"/>
</dbReference>
<evidence type="ECO:0000259" key="2">
    <source>
        <dbReference type="Pfam" id="PF13472"/>
    </source>
</evidence>
<dbReference type="AlphaFoldDB" id="A0A418YCM0"/>
<dbReference type="Gene3D" id="3.40.50.1110">
    <property type="entry name" value="SGNH hydrolase"/>
    <property type="match status" value="1"/>
</dbReference>
<dbReference type="CDD" id="cd01822">
    <property type="entry name" value="Lysophospholipase_L1_like"/>
    <property type="match status" value="1"/>
</dbReference>
<comment type="caution">
    <text evidence="3">The sequence shown here is derived from an EMBL/GenBank/DDBJ whole genome shotgun (WGS) entry which is preliminary data.</text>
</comment>
<accession>A0A418YCM0</accession>
<dbReference type="OrthoDB" id="9786188at2"/>
<dbReference type="InterPro" id="IPR051532">
    <property type="entry name" value="Ester_Hydrolysis_Enzymes"/>
</dbReference>
<dbReference type="PANTHER" id="PTHR30383:SF24">
    <property type="entry name" value="THIOESTERASE 1_PROTEASE 1_LYSOPHOSPHOLIPASE L1"/>
    <property type="match status" value="1"/>
</dbReference>
<feature type="chain" id="PRO_5019264637" evidence="1">
    <location>
        <begin position="20"/>
        <end position="210"/>
    </location>
</feature>
<dbReference type="InterPro" id="IPR008265">
    <property type="entry name" value="Lipase_GDSL_AS"/>
</dbReference>
<proteinExistence type="predicted"/>
<name>A0A418YCM0_9GAMM</name>
<gene>
    <name evidence="3" type="ORF">D1Z90_14350</name>
</gene>
<dbReference type="PANTHER" id="PTHR30383">
    <property type="entry name" value="THIOESTERASE 1/PROTEASE 1/LYSOPHOSPHOLIPASE L1"/>
    <property type="match status" value="1"/>
</dbReference>
<organism evidence="3 4">
    <name type="scientific">Motilimonas pumila</name>
    <dbReference type="NCBI Taxonomy" id="2303987"/>
    <lineage>
        <taxon>Bacteria</taxon>
        <taxon>Pseudomonadati</taxon>
        <taxon>Pseudomonadota</taxon>
        <taxon>Gammaproteobacteria</taxon>
        <taxon>Alteromonadales</taxon>
        <taxon>Alteromonadales genera incertae sedis</taxon>
        <taxon>Motilimonas</taxon>
    </lineage>
</organism>
<evidence type="ECO:0000313" key="4">
    <source>
        <dbReference type="Proteomes" id="UP000283255"/>
    </source>
</evidence>
<feature type="domain" description="SGNH hydrolase-type esterase" evidence="2">
    <location>
        <begin position="24"/>
        <end position="182"/>
    </location>
</feature>
<dbReference type="RefSeq" id="WP_119911470.1">
    <property type="nucleotide sequence ID" value="NZ_QZCH01000019.1"/>
</dbReference>
<keyword evidence="4" id="KW-1185">Reference proteome</keyword>
<feature type="signal peptide" evidence="1">
    <location>
        <begin position="1"/>
        <end position="19"/>
    </location>
</feature>
<dbReference type="GO" id="GO:0004622">
    <property type="term" value="F:phosphatidylcholine lysophospholipase activity"/>
    <property type="evidence" value="ECO:0007669"/>
    <property type="project" value="TreeGrafter"/>
</dbReference>
<dbReference type="SUPFAM" id="SSF52266">
    <property type="entry name" value="SGNH hydrolase"/>
    <property type="match status" value="1"/>
</dbReference>
<protein>
    <submittedName>
        <fullName evidence="3">Arylesterase</fullName>
    </submittedName>
</protein>
<dbReference type="GO" id="GO:0006629">
    <property type="term" value="P:lipid metabolic process"/>
    <property type="evidence" value="ECO:0007669"/>
    <property type="project" value="InterPro"/>
</dbReference>